<dbReference type="Proteomes" id="UP001055811">
    <property type="component" value="Linkage Group LG01"/>
</dbReference>
<organism evidence="1 2">
    <name type="scientific">Cichorium intybus</name>
    <name type="common">Chicory</name>
    <dbReference type="NCBI Taxonomy" id="13427"/>
    <lineage>
        <taxon>Eukaryota</taxon>
        <taxon>Viridiplantae</taxon>
        <taxon>Streptophyta</taxon>
        <taxon>Embryophyta</taxon>
        <taxon>Tracheophyta</taxon>
        <taxon>Spermatophyta</taxon>
        <taxon>Magnoliopsida</taxon>
        <taxon>eudicotyledons</taxon>
        <taxon>Gunneridae</taxon>
        <taxon>Pentapetalae</taxon>
        <taxon>asterids</taxon>
        <taxon>campanulids</taxon>
        <taxon>Asterales</taxon>
        <taxon>Asteraceae</taxon>
        <taxon>Cichorioideae</taxon>
        <taxon>Cichorieae</taxon>
        <taxon>Cichoriinae</taxon>
        <taxon>Cichorium</taxon>
    </lineage>
</organism>
<keyword evidence="2" id="KW-1185">Reference proteome</keyword>
<name>A0ACB9H6W5_CICIN</name>
<comment type="caution">
    <text evidence="1">The sequence shown here is derived from an EMBL/GenBank/DDBJ whole genome shotgun (WGS) entry which is preliminary data.</text>
</comment>
<evidence type="ECO:0000313" key="2">
    <source>
        <dbReference type="Proteomes" id="UP001055811"/>
    </source>
</evidence>
<accession>A0ACB9H6W5</accession>
<evidence type="ECO:0000313" key="1">
    <source>
        <dbReference type="EMBL" id="KAI3790707.1"/>
    </source>
</evidence>
<protein>
    <submittedName>
        <fullName evidence="1">Uncharacterized protein</fullName>
    </submittedName>
</protein>
<reference evidence="1 2" key="2">
    <citation type="journal article" date="2022" name="Mol. Ecol. Resour.">
        <title>The genomes of chicory, endive, great burdock and yacon provide insights into Asteraceae paleo-polyploidization history and plant inulin production.</title>
        <authorList>
            <person name="Fan W."/>
            <person name="Wang S."/>
            <person name="Wang H."/>
            <person name="Wang A."/>
            <person name="Jiang F."/>
            <person name="Liu H."/>
            <person name="Zhao H."/>
            <person name="Xu D."/>
            <person name="Zhang Y."/>
        </authorList>
    </citation>
    <scope>NUCLEOTIDE SEQUENCE [LARGE SCALE GENOMIC DNA]</scope>
    <source>
        <strain evidence="2">cv. Punajuju</strain>
        <tissue evidence="1">Leaves</tissue>
    </source>
</reference>
<proteinExistence type="predicted"/>
<dbReference type="EMBL" id="CM042009">
    <property type="protein sequence ID" value="KAI3790707.1"/>
    <property type="molecule type" value="Genomic_DNA"/>
</dbReference>
<reference evidence="2" key="1">
    <citation type="journal article" date="2022" name="Mol. Ecol. Resour.">
        <title>The genomes of chicory, endive, great burdock and yacon provide insights into Asteraceae palaeo-polyploidization history and plant inulin production.</title>
        <authorList>
            <person name="Fan W."/>
            <person name="Wang S."/>
            <person name="Wang H."/>
            <person name="Wang A."/>
            <person name="Jiang F."/>
            <person name="Liu H."/>
            <person name="Zhao H."/>
            <person name="Xu D."/>
            <person name="Zhang Y."/>
        </authorList>
    </citation>
    <scope>NUCLEOTIDE SEQUENCE [LARGE SCALE GENOMIC DNA]</scope>
    <source>
        <strain evidence="2">cv. Punajuju</strain>
    </source>
</reference>
<gene>
    <name evidence="1" type="ORF">L2E82_03950</name>
</gene>
<sequence length="127" mass="14317">MDILNDSKDDRIKQIYAFDDAKSGVKGLIDAAAGALVINIGDLLQIVSNDKFKSVIHRAFINETQTRISAACFLYGVATPPKIYGPIKELVTKESRQVFREFTISDYMMKFYSRGLDEKTGLNYVRI</sequence>